<keyword evidence="3" id="KW-0732">Signal</keyword>
<dbReference type="Pfam" id="PF07813">
    <property type="entry name" value="LTXXQ"/>
    <property type="match status" value="1"/>
</dbReference>
<dbReference type="Gene3D" id="1.20.120.1490">
    <property type="match status" value="1"/>
</dbReference>
<accession>A0A0J7J6Z2</accession>
<dbReference type="GO" id="GO:0042597">
    <property type="term" value="C:periplasmic space"/>
    <property type="evidence" value="ECO:0007669"/>
    <property type="project" value="InterPro"/>
</dbReference>
<comment type="caution">
    <text evidence="4">The sequence shown here is derived from an EMBL/GenBank/DDBJ whole genome shotgun (WGS) entry which is preliminary data.</text>
</comment>
<name>A0A0J7J6Z2_9GAMM</name>
<protein>
    <submittedName>
        <fullName evidence="4">LTXXQ motif family protein</fullName>
    </submittedName>
</protein>
<dbReference type="EMBL" id="LFBU01000002">
    <property type="protein sequence ID" value="KMQ73749.1"/>
    <property type="molecule type" value="Genomic_DNA"/>
</dbReference>
<proteinExistence type="predicted"/>
<reference evidence="4 5" key="1">
    <citation type="submission" date="2015-06" db="EMBL/GenBank/DDBJ databases">
        <title>Marinobacter subterrani, a genetically tractable neutrophilic iron-oxidizing strain isolated from the Soudan Iron Mine.</title>
        <authorList>
            <person name="Bonis B.M."/>
            <person name="Gralnick J.A."/>
        </authorList>
    </citation>
    <scope>NUCLEOTIDE SEQUENCE [LARGE SCALE GENOMIC DNA]</scope>
    <source>
        <strain evidence="4 5">JG233</strain>
    </source>
</reference>
<gene>
    <name evidence="4" type="ORF">Msub_20970</name>
</gene>
<sequence>MKLVKLFGTALVALSLSLPVMAQQSAGGPPDQVDQLAKMVGLTEEQQTDIRAIIDKMQGEIGELRMQARSLQEKMQNEIKSDFDEAAIRKHAEKLGDVTGEIAALSTLMQAKVDKVFTQEQRDELDKRMKQMQQQMQQRQMMMQQQQQQMQQQQQNQQDQQDQ</sequence>
<evidence type="ECO:0000256" key="2">
    <source>
        <dbReference type="SAM" id="MobiDB-lite"/>
    </source>
</evidence>
<evidence type="ECO:0000313" key="5">
    <source>
        <dbReference type="Proteomes" id="UP000036102"/>
    </source>
</evidence>
<evidence type="ECO:0000256" key="3">
    <source>
        <dbReference type="SAM" id="SignalP"/>
    </source>
</evidence>
<feature type="compositionally biased region" description="Low complexity" evidence="2">
    <location>
        <begin position="131"/>
        <end position="163"/>
    </location>
</feature>
<dbReference type="AlphaFoldDB" id="A0A0J7J6Z2"/>
<dbReference type="STRING" id="1658765.Msub_20970"/>
<organism evidence="4 5">
    <name type="scientific">Marinobacter subterrani</name>
    <dbReference type="NCBI Taxonomy" id="1658765"/>
    <lineage>
        <taxon>Bacteria</taxon>
        <taxon>Pseudomonadati</taxon>
        <taxon>Pseudomonadota</taxon>
        <taxon>Gammaproteobacteria</taxon>
        <taxon>Pseudomonadales</taxon>
        <taxon>Marinobacteraceae</taxon>
        <taxon>Marinobacter</taxon>
    </lineage>
</organism>
<dbReference type="RefSeq" id="WP_048497964.1">
    <property type="nucleotide sequence ID" value="NZ_LFBU01000002.1"/>
</dbReference>
<dbReference type="Proteomes" id="UP000036102">
    <property type="component" value="Unassembled WGS sequence"/>
</dbReference>
<feature type="coiled-coil region" evidence="1">
    <location>
        <begin position="54"/>
        <end position="81"/>
    </location>
</feature>
<keyword evidence="1" id="KW-0175">Coiled coil</keyword>
<feature type="chain" id="PRO_5005289392" evidence="3">
    <location>
        <begin position="23"/>
        <end position="163"/>
    </location>
</feature>
<feature type="region of interest" description="Disordered" evidence="2">
    <location>
        <begin position="121"/>
        <end position="163"/>
    </location>
</feature>
<evidence type="ECO:0000256" key="1">
    <source>
        <dbReference type="SAM" id="Coils"/>
    </source>
</evidence>
<keyword evidence="5" id="KW-1185">Reference proteome</keyword>
<feature type="signal peptide" evidence="3">
    <location>
        <begin position="1"/>
        <end position="22"/>
    </location>
</feature>
<evidence type="ECO:0000313" key="4">
    <source>
        <dbReference type="EMBL" id="KMQ73749.1"/>
    </source>
</evidence>
<dbReference type="InterPro" id="IPR012899">
    <property type="entry name" value="LTXXQ"/>
</dbReference>
<dbReference type="PATRIC" id="fig|1658765.3.peg.4227"/>
<dbReference type="OrthoDB" id="6366714at2"/>